<evidence type="ECO:0000256" key="1">
    <source>
        <dbReference type="SAM" id="SignalP"/>
    </source>
</evidence>
<proteinExistence type="predicted"/>
<keyword evidence="1" id="KW-0732">Signal</keyword>
<evidence type="ECO:0000313" key="3">
    <source>
        <dbReference type="EMBL" id="MFB9148821.1"/>
    </source>
</evidence>
<feature type="domain" description="ABC-type transport auxiliary lipoprotein component" evidence="2">
    <location>
        <begin position="35"/>
        <end position="190"/>
    </location>
</feature>
<accession>A0ABV5HWM0</accession>
<feature type="chain" id="PRO_5047459230" evidence="1">
    <location>
        <begin position="29"/>
        <end position="210"/>
    </location>
</feature>
<feature type="signal peptide" evidence="1">
    <location>
        <begin position="1"/>
        <end position="28"/>
    </location>
</feature>
<dbReference type="Proteomes" id="UP001589670">
    <property type="component" value="Unassembled WGS sequence"/>
</dbReference>
<keyword evidence="3" id="KW-0449">Lipoprotein</keyword>
<sequence length="210" mass="22395">MIRLRHVLPLLCALVLGGCATLSSITDATTPLQAYGLRAPAAAPDIRGSLRRDLVIETPTAGGALDTDRILIRPDPFQAAYLPQARWTDTAPVMLQGLMLRSFSDADALRYVGRRPIGGTADYLLLSELTDFQAELAPDGETVTTRLRLTARLVREADATILGSRTIETTAPAASTEAADVVAGLDAATRAGLRELTAWALRRMGLAVSE</sequence>
<dbReference type="EMBL" id="JBHMEC010000008">
    <property type="protein sequence ID" value="MFB9148821.1"/>
    <property type="molecule type" value="Genomic_DNA"/>
</dbReference>
<dbReference type="InterPro" id="IPR005586">
    <property type="entry name" value="ABC_trans_aux"/>
</dbReference>
<dbReference type="PROSITE" id="PS51257">
    <property type="entry name" value="PROKAR_LIPOPROTEIN"/>
    <property type="match status" value="1"/>
</dbReference>
<name>A0ABV5HWM0_9RHOB</name>
<evidence type="ECO:0000313" key="4">
    <source>
        <dbReference type="Proteomes" id="UP001589670"/>
    </source>
</evidence>
<dbReference type="RefSeq" id="WP_377067113.1">
    <property type="nucleotide sequence ID" value="NZ_JBHMEC010000008.1"/>
</dbReference>
<organism evidence="3 4">
    <name type="scientific">Roseovarius ramblicola</name>
    <dbReference type="NCBI Taxonomy" id="2022336"/>
    <lineage>
        <taxon>Bacteria</taxon>
        <taxon>Pseudomonadati</taxon>
        <taxon>Pseudomonadota</taxon>
        <taxon>Alphaproteobacteria</taxon>
        <taxon>Rhodobacterales</taxon>
        <taxon>Roseobacteraceae</taxon>
        <taxon>Roseovarius</taxon>
    </lineage>
</organism>
<dbReference type="Pfam" id="PF03886">
    <property type="entry name" value="ABC_trans_aux"/>
    <property type="match status" value="1"/>
</dbReference>
<keyword evidence="4" id="KW-1185">Reference proteome</keyword>
<protein>
    <submittedName>
        <fullName evidence="3">ABC-type transport auxiliary lipoprotein family protein</fullName>
    </submittedName>
</protein>
<evidence type="ECO:0000259" key="2">
    <source>
        <dbReference type="Pfam" id="PF03886"/>
    </source>
</evidence>
<comment type="caution">
    <text evidence="3">The sequence shown here is derived from an EMBL/GenBank/DDBJ whole genome shotgun (WGS) entry which is preliminary data.</text>
</comment>
<gene>
    <name evidence="3" type="ORF">ACFFU4_03545</name>
</gene>
<dbReference type="SUPFAM" id="SSF159594">
    <property type="entry name" value="XCC0632-like"/>
    <property type="match status" value="1"/>
</dbReference>
<reference evidence="3 4" key="1">
    <citation type="submission" date="2024-09" db="EMBL/GenBank/DDBJ databases">
        <authorList>
            <person name="Sun Q."/>
            <person name="Mori K."/>
        </authorList>
    </citation>
    <scope>NUCLEOTIDE SEQUENCE [LARGE SCALE GENOMIC DNA]</scope>
    <source>
        <strain evidence="3 4">CECT 9424</strain>
    </source>
</reference>
<dbReference type="Gene3D" id="3.40.50.10610">
    <property type="entry name" value="ABC-type transport auxiliary lipoprotein component"/>
    <property type="match status" value="1"/>
</dbReference>